<dbReference type="Gene3D" id="3.40.630.90">
    <property type="match status" value="1"/>
</dbReference>
<organism evidence="5">
    <name type="scientific">Oppiella nova</name>
    <dbReference type="NCBI Taxonomy" id="334625"/>
    <lineage>
        <taxon>Eukaryota</taxon>
        <taxon>Metazoa</taxon>
        <taxon>Ecdysozoa</taxon>
        <taxon>Arthropoda</taxon>
        <taxon>Chelicerata</taxon>
        <taxon>Arachnida</taxon>
        <taxon>Acari</taxon>
        <taxon>Acariformes</taxon>
        <taxon>Sarcoptiformes</taxon>
        <taxon>Oribatida</taxon>
        <taxon>Brachypylina</taxon>
        <taxon>Oppioidea</taxon>
        <taxon>Oppiidae</taxon>
        <taxon>Oppiella</taxon>
    </lineage>
</organism>
<gene>
    <name evidence="5" type="ORF">ONB1V03_LOCUS3961</name>
</gene>
<dbReference type="SUPFAM" id="SSF49562">
    <property type="entry name" value="C2 domain (Calcium/lipid-binding domain, CaLB)"/>
    <property type="match status" value="2"/>
</dbReference>
<dbReference type="InterPro" id="IPR041496">
    <property type="entry name" value="YitH/HolE_GNAT"/>
</dbReference>
<reference evidence="5" key="1">
    <citation type="submission" date="2020-11" db="EMBL/GenBank/DDBJ databases">
        <authorList>
            <person name="Tran Van P."/>
        </authorList>
    </citation>
    <scope>NUCLEOTIDE SEQUENCE</scope>
</reference>
<dbReference type="OrthoDB" id="5855668at2759"/>
<dbReference type="PROSITE" id="PS51186">
    <property type="entry name" value="GNAT"/>
    <property type="match status" value="1"/>
</dbReference>
<dbReference type="InterPro" id="IPR016181">
    <property type="entry name" value="Acyl_CoA_acyltransferase"/>
</dbReference>
<dbReference type="PANTHER" id="PTHR10857">
    <property type="entry name" value="COPINE"/>
    <property type="match status" value="1"/>
</dbReference>
<feature type="domain" description="C2" evidence="3">
    <location>
        <begin position="255"/>
        <end position="388"/>
    </location>
</feature>
<protein>
    <submittedName>
        <fullName evidence="5">Uncharacterized protein</fullName>
    </submittedName>
</protein>
<dbReference type="SUPFAM" id="SSF55729">
    <property type="entry name" value="Acyl-CoA N-acyltransferases (Nat)"/>
    <property type="match status" value="1"/>
</dbReference>
<dbReference type="InterPro" id="IPR010734">
    <property type="entry name" value="Copine_C"/>
</dbReference>
<feature type="domain" description="N-acetyltransferase" evidence="4">
    <location>
        <begin position="9"/>
        <end position="142"/>
    </location>
</feature>
<dbReference type="Gene3D" id="3.40.630.30">
    <property type="match status" value="1"/>
</dbReference>
<evidence type="ECO:0000313" key="6">
    <source>
        <dbReference type="Proteomes" id="UP000728032"/>
    </source>
</evidence>
<feature type="domain" description="C2" evidence="3">
    <location>
        <begin position="409"/>
        <end position="535"/>
    </location>
</feature>
<dbReference type="PANTHER" id="PTHR10857:SF106">
    <property type="entry name" value="C2 DOMAIN-CONTAINING PROTEIN"/>
    <property type="match status" value="1"/>
</dbReference>
<dbReference type="SUPFAM" id="SSF53300">
    <property type="entry name" value="vWA-like"/>
    <property type="match status" value="1"/>
</dbReference>
<dbReference type="InterPro" id="IPR045052">
    <property type="entry name" value="Copine"/>
</dbReference>
<dbReference type="AlphaFoldDB" id="A0A7R9LLE9"/>
<dbReference type="InterPro" id="IPR000182">
    <property type="entry name" value="GNAT_dom"/>
</dbReference>
<dbReference type="Pfam" id="PF00168">
    <property type="entry name" value="C2"/>
    <property type="match status" value="2"/>
</dbReference>
<evidence type="ECO:0000313" key="5">
    <source>
        <dbReference type="EMBL" id="CAD7643103.1"/>
    </source>
</evidence>
<keyword evidence="6" id="KW-1185">Reference proteome</keyword>
<dbReference type="GO" id="GO:0071277">
    <property type="term" value="P:cellular response to calcium ion"/>
    <property type="evidence" value="ECO:0007669"/>
    <property type="project" value="TreeGrafter"/>
</dbReference>
<dbReference type="CDD" id="cd04301">
    <property type="entry name" value="NAT_SF"/>
    <property type="match status" value="1"/>
</dbReference>
<evidence type="ECO:0000256" key="2">
    <source>
        <dbReference type="SAM" id="MobiDB-lite"/>
    </source>
</evidence>
<accession>A0A7R9LLE9</accession>
<dbReference type="InterPro" id="IPR035892">
    <property type="entry name" value="C2_domain_sf"/>
</dbReference>
<dbReference type="InterPro" id="IPR036465">
    <property type="entry name" value="vWFA_dom_sf"/>
</dbReference>
<dbReference type="InterPro" id="IPR000008">
    <property type="entry name" value="C2_dom"/>
</dbReference>
<dbReference type="EMBL" id="CAJPVJ010001259">
    <property type="protein sequence ID" value="CAG2164405.1"/>
    <property type="molecule type" value="Genomic_DNA"/>
</dbReference>
<dbReference type="GO" id="GO:0016747">
    <property type="term" value="F:acyltransferase activity, transferring groups other than amino-acyl groups"/>
    <property type="evidence" value="ECO:0007669"/>
    <property type="project" value="InterPro"/>
</dbReference>
<dbReference type="InterPro" id="IPR037768">
    <property type="entry name" value="C2B_Copine"/>
</dbReference>
<feature type="compositionally biased region" description="Basic and acidic residues" evidence="2">
    <location>
        <begin position="553"/>
        <end position="562"/>
    </location>
</feature>
<sequence length="784" mass="86984">MTKTSDNSVIIRKMTKSDVSQALDVFASHGYYEITHSVQTFLAVDSQAFYVAIDTTNDMVIGCCGGPFLRPDTAFIGLYGVRREYFGSGIGQKLFARVMAYIGDRDCCLFSVPGKELLYKERLGFRVETGHELHIYYGRRGTGGDGDVNNNRIDGYNNGVKFVSKLSDSLLAKVCDYDRDIHGCRRSKLLELSLREPGCETVVAVCADRDCVVGYGCIRDDSAHCGSLCPVYADGYAIARRVVQELINLSENALKNGYYYYTISTNERAVRLAQDLHLDVMSREPLLCRNFVTKNVNKTSPQCIVHVSTLSATGAQKYSETGRTEVIRNTRNPEWTVRVPIDYRFNECQTLRLEVWDYDICADNELLGHLDVDVSALIASREPVVKKRLRLPAPASAVDAQQPYHSFQVTGELWLTIYEVLASKQTVRMQFAAKTLPQKDFLGSSDPYVVVSKESTDGAYTPVHRTEVIHKTLAPEWSEFTVRVHDLCDGDHHKRLRLAVYDWDRHTSDDFIGAVSTSLHDLNRQLTAGAAVLELRRLGKDITNSGVQLSTKRSTDGSEGKASKRRSILLRSRANESTNCGVLLVSKLQFRSVPTFVDYMSSAGTQIHFVAAVDCTSDSQSYHQRPIVVNTTGGTTTTTGAVAPYNCFEYIIDSLGQVLHPYDYQGLYVMYGFGARPLPGRHVSHAFNMKTDSVVPYCDGVDDMRRCYRAGLKLVDHLSSCGGRQFAPVLNEVLALTKNFQNGKHYFVVTIITAGSHGDSADTLEAIVRASAMPLSIVIVGVGN</sequence>
<evidence type="ECO:0000256" key="1">
    <source>
        <dbReference type="ARBA" id="ARBA00009048"/>
    </source>
</evidence>
<comment type="similarity">
    <text evidence="1">Belongs to the copine family.</text>
</comment>
<dbReference type="GO" id="GO:0005886">
    <property type="term" value="C:plasma membrane"/>
    <property type="evidence" value="ECO:0007669"/>
    <property type="project" value="TreeGrafter"/>
</dbReference>
<evidence type="ECO:0000259" key="3">
    <source>
        <dbReference type="PROSITE" id="PS50004"/>
    </source>
</evidence>
<proteinExistence type="inferred from homology"/>
<dbReference type="EMBL" id="OC916084">
    <property type="protein sequence ID" value="CAD7643103.1"/>
    <property type="molecule type" value="Genomic_DNA"/>
</dbReference>
<dbReference type="CDD" id="cd04047">
    <property type="entry name" value="C2B_Copine"/>
    <property type="match status" value="1"/>
</dbReference>
<dbReference type="Proteomes" id="UP000728032">
    <property type="component" value="Unassembled WGS sequence"/>
</dbReference>
<feature type="region of interest" description="Disordered" evidence="2">
    <location>
        <begin position="546"/>
        <end position="566"/>
    </location>
</feature>
<feature type="non-terminal residue" evidence="5">
    <location>
        <position position="1"/>
    </location>
</feature>
<dbReference type="Pfam" id="PF00583">
    <property type="entry name" value="Acetyltransf_1"/>
    <property type="match status" value="1"/>
</dbReference>
<dbReference type="Pfam" id="PF07002">
    <property type="entry name" value="Copine"/>
    <property type="match status" value="1"/>
</dbReference>
<dbReference type="PROSITE" id="PS50004">
    <property type="entry name" value="C2"/>
    <property type="match status" value="2"/>
</dbReference>
<name>A0A7R9LLE9_9ACAR</name>
<dbReference type="SMART" id="SM00239">
    <property type="entry name" value="C2"/>
    <property type="match status" value="2"/>
</dbReference>
<dbReference type="GO" id="GO:0005544">
    <property type="term" value="F:calcium-dependent phospholipid binding"/>
    <property type="evidence" value="ECO:0007669"/>
    <property type="project" value="InterPro"/>
</dbReference>
<dbReference type="Gene3D" id="2.60.40.150">
    <property type="entry name" value="C2 domain"/>
    <property type="match status" value="2"/>
</dbReference>
<evidence type="ECO:0000259" key="4">
    <source>
        <dbReference type="PROSITE" id="PS51186"/>
    </source>
</evidence>
<dbReference type="Pfam" id="PF18014">
    <property type="entry name" value="Acetyltransf_18"/>
    <property type="match status" value="1"/>
</dbReference>
<dbReference type="GO" id="GO:0032991">
    <property type="term" value="C:protein-containing complex"/>
    <property type="evidence" value="ECO:0007669"/>
    <property type="project" value="UniProtKB-ARBA"/>
</dbReference>